<dbReference type="InterPro" id="IPR048110">
    <property type="entry name" value="SA1362/YqhP-like"/>
</dbReference>
<dbReference type="NCBIfam" id="NF041554">
    <property type="entry name" value="SA1362_fam"/>
    <property type="match status" value="1"/>
</dbReference>
<evidence type="ECO:0000313" key="5">
    <source>
        <dbReference type="Proteomes" id="UP000183090"/>
    </source>
</evidence>
<proteinExistence type="predicted"/>
<dbReference type="OrthoDB" id="2390367at2"/>
<protein>
    <submittedName>
        <fullName evidence="2">Membrane protein</fullName>
    </submittedName>
</protein>
<evidence type="ECO:0000313" key="3">
    <source>
        <dbReference type="EMBL" id="SFK59339.1"/>
    </source>
</evidence>
<keyword evidence="1" id="KW-0472">Membrane</keyword>
<keyword evidence="1" id="KW-1133">Transmembrane helix</keyword>
<accession>A0A0F7HLB8</accession>
<dbReference type="AlphaFoldDB" id="A0A0F7HLB8"/>
<reference evidence="2 4" key="1">
    <citation type="journal article" date="2015" name="Int. J. Syst. Evol. Microbiol.">
        <title>Complete genome sequence of Salinicoccus halodurans H3B36, isolated from the Qaidam Basin in China.</title>
        <authorList>
            <person name="Jiang K."/>
            <person name="Xue Y."/>
            <person name="Ma Y."/>
        </authorList>
    </citation>
    <scope>NUCLEOTIDE SEQUENCE [LARGE SCALE GENOMIC DNA]</scope>
    <source>
        <strain evidence="2 4">H3B36</strain>
    </source>
</reference>
<reference evidence="4" key="2">
    <citation type="submission" date="2015-04" db="EMBL/GenBank/DDBJ databases">
        <title>Complete genome sequence of Salinicoccus halodurans strain H3B36, isolated from the Qaidam basin of China.</title>
        <authorList>
            <person name="Ma Y."/>
            <person name="Jiang K."/>
            <person name="Xue Y."/>
        </authorList>
    </citation>
    <scope>NUCLEOTIDE SEQUENCE [LARGE SCALE GENOMIC DNA]</scope>
    <source>
        <strain evidence="4">H3B36</strain>
    </source>
</reference>
<evidence type="ECO:0000313" key="4">
    <source>
        <dbReference type="Proteomes" id="UP000034029"/>
    </source>
</evidence>
<feature type="transmembrane region" description="Helical" evidence="1">
    <location>
        <begin position="5"/>
        <end position="25"/>
    </location>
</feature>
<dbReference type="EMBL" id="FOTB01000001">
    <property type="protein sequence ID" value="SFK59339.1"/>
    <property type="molecule type" value="Genomic_DNA"/>
</dbReference>
<dbReference type="EMBL" id="CP011366">
    <property type="protein sequence ID" value="AKG74024.1"/>
    <property type="molecule type" value="Genomic_DNA"/>
</dbReference>
<keyword evidence="4" id="KW-1185">Reference proteome</keyword>
<reference evidence="3 5" key="3">
    <citation type="submission" date="2016-10" db="EMBL/GenBank/DDBJ databases">
        <authorList>
            <person name="Varghese N."/>
            <person name="Submissions S."/>
        </authorList>
    </citation>
    <scope>NUCLEOTIDE SEQUENCE [LARGE SCALE GENOMIC DNA]</scope>
    <source>
        <strain evidence="3 5">CGMCC 1.6501</strain>
    </source>
</reference>
<gene>
    <name evidence="2" type="ORF">AAT16_07130</name>
    <name evidence="3" type="ORF">SAMN05216235_0670</name>
</gene>
<dbReference type="Proteomes" id="UP000183090">
    <property type="component" value="Unassembled WGS sequence"/>
</dbReference>
<organism evidence="3 5">
    <name type="scientific">Salinicoccus halodurans</name>
    <dbReference type="NCBI Taxonomy" id="407035"/>
    <lineage>
        <taxon>Bacteria</taxon>
        <taxon>Bacillati</taxon>
        <taxon>Bacillota</taxon>
        <taxon>Bacilli</taxon>
        <taxon>Bacillales</taxon>
        <taxon>Staphylococcaceae</taxon>
        <taxon>Salinicoccus</taxon>
    </lineage>
</organism>
<dbReference type="KEGG" id="shv:AAT16_07130"/>
<feature type="transmembrane region" description="Helical" evidence="1">
    <location>
        <begin position="31"/>
        <end position="50"/>
    </location>
</feature>
<name>A0A0F7HLB8_9STAP</name>
<dbReference type="RefSeq" id="WP_046790210.1">
    <property type="nucleotide sequence ID" value="NZ_CP011366.1"/>
</dbReference>
<evidence type="ECO:0000256" key="1">
    <source>
        <dbReference type="SAM" id="Phobius"/>
    </source>
</evidence>
<evidence type="ECO:0000313" key="2">
    <source>
        <dbReference type="EMBL" id="AKG74024.1"/>
    </source>
</evidence>
<keyword evidence="1" id="KW-0812">Transmembrane</keyword>
<sequence>MKKILLYIVVIIAAIGLLTNLDYFLNMIVSSLIFLLVLGLIVYGIYYFFILTPSQRKYKKALRKSKRKYRQKSKR</sequence>
<dbReference type="Proteomes" id="UP000034029">
    <property type="component" value="Chromosome"/>
</dbReference>